<organism evidence="4 5">
    <name type="scientific">Coprinopsis marcescibilis</name>
    <name type="common">Agaric fungus</name>
    <name type="synonym">Psathyrella marcescibilis</name>
    <dbReference type="NCBI Taxonomy" id="230819"/>
    <lineage>
        <taxon>Eukaryota</taxon>
        <taxon>Fungi</taxon>
        <taxon>Dikarya</taxon>
        <taxon>Basidiomycota</taxon>
        <taxon>Agaricomycotina</taxon>
        <taxon>Agaricomycetes</taxon>
        <taxon>Agaricomycetidae</taxon>
        <taxon>Agaricales</taxon>
        <taxon>Agaricineae</taxon>
        <taxon>Psathyrellaceae</taxon>
        <taxon>Coprinopsis</taxon>
    </lineage>
</organism>
<feature type="region of interest" description="Disordered" evidence="2">
    <location>
        <begin position="584"/>
        <end position="608"/>
    </location>
</feature>
<proteinExistence type="predicted"/>
<dbReference type="GO" id="GO:0000175">
    <property type="term" value="F:3'-5'-RNA exonuclease activity"/>
    <property type="evidence" value="ECO:0007669"/>
    <property type="project" value="InterPro"/>
</dbReference>
<keyword evidence="1" id="KW-0540">Nuclease</keyword>
<keyword evidence="5" id="KW-1185">Reference proteome</keyword>
<keyword evidence="1" id="KW-0378">Hydrolase</keyword>
<evidence type="ECO:0000256" key="2">
    <source>
        <dbReference type="SAM" id="MobiDB-lite"/>
    </source>
</evidence>
<evidence type="ECO:0000313" key="4">
    <source>
        <dbReference type="EMBL" id="TFK16613.1"/>
    </source>
</evidence>
<evidence type="ECO:0000313" key="5">
    <source>
        <dbReference type="Proteomes" id="UP000307440"/>
    </source>
</evidence>
<dbReference type="InterPro" id="IPR022894">
    <property type="entry name" value="Oligoribonuclease"/>
</dbReference>
<reference evidence="4 5" key="1">
    <citation type="journal article" date="2019" name="Nat. Ecol. Evol.">
        <title>Megaphylogeny resolves global patterns of mushroom evolution.</title>
        <authorList>
            <person name="Varga T."/>
            <person name="Krizsan K."/>
            <person name="Foldi C."/>
            <person name="Dima B."/>
            <person name="Sanchez-Garcia M."/>
            <person name="Sanchez-Ramirez S."/>
            <person name="Szollosi G.J."/>
            <person name="Szarkandi J.G."/>
            <person name="Papp V."/>
            <person name="Albert L."/>
            <person name="Andreopoulos W."/>
            <person name="Angelini C."/>
            <person name="Antonin V."/>
            <person name="Barry K.W."/>
            <person name="Bougher N.L."/>
            <person name="Buchanan P."/>
            <person name="Buyck B."/>
            <person name="Bense V."/>
            <person name="Catcheside P."/>
            <person name="Chovatia M."/>
            <person name="Cooper J."/>
            <person name="Damon W."/>
            <person name="Desjardin D."/>
            <person name="Finy P."/>
            <person name="Geml J."/>
            <person name="Haridas S."/>
            <person name="Hughes K."/>
            <person name="Justo A."/>
            <person name="Karasinski D."/>
            <person name="Kautmanova I."/>
            <person name="Kiss B."/>
            <person name="Kocsube S."/>
            <person name="Kotiranta H."/>
            <person name="LaButti K.M."/>
            <person name="Lechner B.E."/>
            <person name="Liimatainen K."/>
            <person name="Lipzen A."/>
            <person name="Lukacs Z."/>
            <person name="Mihaltcheva S."/>
            <person name="Morgado L.N."/>
            <person name="Niskanen T."/>
            <person name="Noordeloos M.E."/>
            <person name="Ohm R.A."/>
            <person name="Ortiz-Santana B."/>
            <person name="Ovrebo C."/>
            <person name="Racz N."/>
            <person name="Riley R."/>
            <person name="Savchenko A."/>
            <person name="Shiryaev A."/>
            <person name="Soop K."/>
            <person name="Spirin V."/>
            <person name="Szebenyi C."/>
            <person name="Tomsovsky M."/>
            <person name="Tulloss R.E."/>
            <person name="Uehling J."/>
            <person name="Grigoriev I.V."/>
            <person name="Vagvolgyi C."/>
            <person name="Papp T."/>
            <person name="Martin F.M."/>
            <person name="Miettinen O."/>
            <person name="Hibbett D.S."/>
            <person name="Nagy L.G."/>
        </authorList>
    </citation>
    <scope>NUCLEOTIDE SEQUENCE [LARGE SCALE GENOMIC DNA]</scope>
    <source>
        <strain evidence="4 5">CBS 121175</strain>
    </source>
</reference>
<dbReference type="Proteomes" id="UP000307440">
    <property type="component" value="Unassembled WGS sequence"/>
</dbReference>
<keyword evidence="3" id="KW-0732">Signal</keyword>
<gene>
    <name evidence="4" type="ORF">FA15DRAFT_606812</name>
</gene>
<dbReference type="STRING" id="230819.A0A5C3KAG9"/>
<protein>
    <submittedName>
        <fullName evidence="4">Uncharacterized protein</fullName>
    </submittedName>
</protein>
<dbReference type="PANTHER" id="PTHR11046">
    <property type="entry name" value="OLIGORIBONUCLEASE, MITOCHONDRIAL"/>
    <property type="match status" value="1"/>
</dbReference>
<dbReference type="PANTHER" id="PTHR11046:SF25">
    <property type="match status" value="1"/>
</dbReference>
<feature type="signal peptide" evidence="3">
    <location>
        <begin position="1"/>
        <end position="16"/>
    </location>
</feature>
<feature type="chain" id="PRO_5022767549" evidence="3">
    <location>
        <begin position="17"/>
        <end position="652"/>
    </location>
</feature>
<sequence length="652" mass="73816">MIAYVLILGFTVSADGTSHRAVNYNSRHVNVKVQSTSEAGEEVEMQATRFLGIVPSIDGSSKESIRDWEALLTNITDLFNRSPFGKRHCLGLLRVVDVLVKLTGMHSDHCAKEKKDAEALKSMKLDARQQVLGEERFLEMKQAELLEVFIKAREALIKKVGGKGRWDLLTPGQQAERNATMVHGIILDLGKESLELMSDGERRIMELFIWAGCGCHKDLNTVKAFYKGVQDYYADNPDIPKPILLANRDNAVVIDDIQDDEEETPAQARALDRTTGGGLKAAQLAGALLNHKDDKKGHHDKFRWWWQKNVGSTFTFPDTSNTRFGSYCEAAGALVLHHTHFVDFMAFLKSQKDKPGFNHMEQNFWNALHCDATLAELAALALYGQCISHPYMHEIRDSAAQKKNMLDLGPLHTKYQSFIDSAIAEPSILLGSTNYKTATANGLPWHSEAVVKQAHSLIPSFPKFEEMFVAGLKGASETWMRFTSEFAPGGLIDEATQQERDLAWLSPTNDINEGALGSFRLMMRKQPQLSLLGHNSQAMYFQNDTSDFIKRFFVEPEDYKFLHQMARETMGKDRRRQKEIVEHQEKKANERKENAAKRLAKKQENEKRIQDTELAPLLNPEHVKKLKKPQLQDALKVFFRHNAVEIRQLVVD</sequence>
<evidence type="ECO:0000256" key="1">
    <source>
        <dbReference type="ARBA" id="ARBA00022722"/>
    </source>
</evidence>
<dbReference type="AlphaFoldDB" id="A0A5C3KAG9"/>
<dbReference type="OrthoDB" id="3052721at2759"/>
<name>A0A5C3KAG9_COPMA</name>
<accession>A0A5C3KAG9</accession>
<evidence type="ECO:0000256" key="3">
    <source>
        <dbReference type="SAM" id="SignalP"/>
    </source>
</evidence>
<dbReference type="EMBL" id="ML210707">
    <property type="protein sequence ID" value="TFK16613.1"/>
    <property type="molecule type" value="Genomic_DNA"/>
</dbReference>